<name>A0A372IPC1_9BACT</name>
<dbReference type="Gene3D" id="3.90.1570.10">
    <property type="entry name" value="tt1808, chain A"/>
    <property type="match status" value="1"/>
</dbReference>
<evidence type="ECO:0000313" key="3">
    <source>
        <dbReference type="Proteomes" id="UP000264702"/>
    </source>
</evidence>
<keyword evidence="2" id="KW-0540">Nuclease</keyword>
<reference evidence="2 3" key="1">
    <citation type="submission" date="2018-08" db="EMBL/GenBank/DDBJ databases">
        <title>Acidipila sp. 4G-K13, an acidobacterium isolated from forest soil.</title>
        <authorList>
            <person name="Gao Z.-H."/>
            <person name="Qiu L.-H."/>
        </authorList>
    </citation>
    <scope>NUCLEOTIDE SEQUENCE [LARGE SCALE GENOMIC DNA]</scope>
    <source>
        <strain evidence="2 3">4G-K13</strain>
    </source>
</reference>
<evidence type="ECO:0000259" key="1">
    <source>
        <dbReference type="Pfam" id="PF05685"/>
    </source>
</evidence>
<keyword evidence="2" id="KW-0378">Hydrolase</keyword>
<dbReference type="AlphaFoldDB" id="A0A372IPC1"/>
<evidence type="ECO:0000313" key="2">
    <source>
        <dbReference type="EMBL" id="RFU16787.1"/>
    </source>
</evidence>
<comment type="caution">
    <text evidence="2">The sequence shown here is derived from an EMBL/GenBank/DDBJ whole genome shotgun (WGS) entry which is preliminary data.</text>
</comment>
<proteinExistence type="predicted"/>
<dbReference type="Pfam" id="PF05685">
    <property type="entry name" value="Uma2"/>
    <property type="match status" value="1"/>
</dbReference>
<protein>
    <submittedName>
        <fullName evidence="2">Uma2 family endonuclease</fullName>
    </submittedName>
</protein>
<keyword evidence="3" id="KW-1185">Reference proteome</keyword>
<dbReference type="CDD" id="cd06260">
    <property type="entry name" value="DUF820-like"/>
    <property type="match status" value="1"/>
</dbReference>
<sequence length="173" mass="19847">MAVTAQIPIGEYLHTSYRPDCDYIDGEVVERHVGKTDHARIQALLALWFGMHEQEWHILVTTEHRMRVSETRVRIPDVTLVRPGALTEDVLTHPPLCCIEILSPEDSYSQIREKCRDYRLMGVENIWLIDPSTRSGQAAIPQGWQDTLEFGIPETPIRLSLEDLFARLDRSLA</sequence>
<gene>
    <name evidence="2" type="ORF">D0Y96_08545</name>
</gene>
<keyword evidence="2" id="KW-0255">Endonuclease</keyword>
<dbReference type="InterPro" id="IPR011335">
    <property type="entry name" value="Restrct_endonuc-II-like"/>
</dbReference>
<dbReference type="EMBL" id="QVQT01000003">
    <property type="protein sequence ID" value="RFU16787.1"/>
    <property type="molecule type" value="Genomic_DNA"/>
</dbReference>
<dbReference type="InterPro" id="IPR008538">
    <property type="entry name" value="Uma2"/>
</dbReference>
<dbReference type="RefSeq" id="WP_117298956.1">
    <property type="nucleotide sequence ID" value="NZ_QVQT02000003.1"/>
</dbReference>
<dbReference type="GO" id="GO:0004519">
    <property type="term" value="F:endonuclease activity"/>
    <property type="evidence" value="ECO:0007669"/>
    <property type="project" value="UniProtKB-KW"/>
</dbReference>
<dbReference type="InterPro" id="IPR012296">
    <property type="entry name" value="Nuclease_put_TT1808"/>
</dbReference>
<dbReference type="SUPFAM" id="SSF52980">
    <property type="entry name" value="Restriction endonuclease-like"/>
    <property type="match status" value="1"/>
</dbReference>
<dbReference type="OrthoDB" id="119052at2"/>
<feature type="domain" description="Putative restriction endonuclease" evidence="1">
    <location>
        <begin position="19"/>
        <end position="137"/>
    </location>
</feature>
<dbReference type="PANTHER" id="PTHR34107:SF4">
    <property type="entry name" value="SLL1222 PROTEIN"/>
    <property type="match status" value="1"/>
</dbReference>
<accession>A0A372IPC1</accession>
<organism evidence="2 3">
    <name type="scientific">Paracidobacterium acidisoli</name>
    <dbReference type="NCBI Taxonomy" id="2303751"/>
    <lineage>
        <taxon>Bacteria</taxon>
        <taxon>Pseudomonadati</taxon>
        <taxon>Acidobacteriota</taxon>
        <taxon>Terriglobia</taxon>
        <taxon>Terriglobales</taxon>
        <taxon>Acidobacteriaceae</taxon>
        <taxon>Paracidobacterium</taxon>
    </lineage>
</organism>
<dbReference type="PANTHER" id="PTHR34107">
    <property type="entry name" value="SLL0198 PROTEIN-RELATED"/>
    <property type="match status" value="1"/>
</dbReference>
<dbReference type="Proteomes" id="UP000264702">
    <property type="component" value="Unassembled WGS sequence"/>
</dbReference>